<dbReference type="Pfam" id="PF07714">
    <property type="entry name" value="PK_Tyr_Ser-Thr"/>
    <property type="match status" value="1"/>
</dbReference>
<keyword evidence="2" id="KW-0723">Serine/threonine-protein kinase</keyword>
<feature type="domain" description="Protein kinase" evidence="9">
    <location>
        <begin position="226"/>
        <end position="486"/>
    </location>
</feature>
<dbReference type="InterPro" id="IPR001245">
    <property type="entry name" value="Ser-Thr/Tyr_kinase_cat_dom"/>
</dbReference>
<dbReference type="PROSITE" id="PS00108">
    <property type="entry name" value="PROTEIN_KINASE_ST"/>
    <property type="match status" value="1"/>
</dbReference>
<keyword evidence="5 7" id="KW-0547">Nucleotide-binding</keyword>
<dbReference type="SUPFAM" id="SSF52058">
    <property type="entry name" value="L domain-like"/>
    <property type="match status" value="1"/>
</dbReference>
<dbReference type="InterPro" id="IPR017441">
    <property type="entry name" value="Protein_kinase_ATP_BS"/>
</dbReference>
<keyword evidence="2" id="KW-0808">Transferase</keyword>
<dbReference type="Pfam" id="PF23598">
    <property type="entry name" value="LRR_14"/>
    <property type="match status" value="1"/>
</dbReference>
<dbReference type="InterPro" id="IPR055414">
    <property type="entry name" value="LRR_R13L4/SHOC2-like"/>
</dbReference>
<reference evidence="10 12" key="1">
    <citation type="submission" date="2023-09" db="EMBL/GenBank/DDBJ databases">
        <title>Pangenome analysis of Batrachochytrium dendrobatidis and related Chytrids.</title>
        <authorList>
            <person name="Yacoub M.N."/>
            <person name="Stajich J.E."/>
            <person name="James T.Y."/>
        </authorList>
    </citation>
    <scope>NUCLEOTIDE SEQUENCE [LARGE SCALE GENOMIC DNA]</scope>
    <source>
        <strain evidence="10 12">JEL0888</strain>
    </source>
</reference>
<dbReference type="InterPro" id="IPR059179">
    <property type="entry name" value="MLKL-like_MCAfunc"/>
</dbReference>
<evidence type="ECO:0000256" key="4">
    <source>
        <dbReference type="ARBA" id="ARBA00022737"/>
    </source>
</evidence>
<dbReference type="SMART" id="SM00369">
    <property type="entry name" value="LRR_TYP"/>
    <property type="match status" value="8"/>
</dbReference>
<comment type="subcellular location">
    <subcellularLocation>
        <location evidence="1">Membrane</location>
        <topology evidence="1">Single-pass membrane protein</topology>
    </subcellularLocation>
</comment>
<keyword evidence="12" id="KW-1185">Reference proteome</keyword>
<evidence type="ECO:0000256" key="3">
    <source>
        <dbReference type="ARBA" id="ARBA00022614"/>
    </source>
</evidence>
<dbReference type="InterPro" id="IPR003591">
    <property type="entry name" value="Leu-rich_rpt_typical-subtyp"/>
</dbReference>
<keyword evidence="3" id="KW-0433">Leucine-rich repeat</keyword>
<feature type="region of interest" description="Disordered" evidence="8">
    <location>
        <begin position="505"/>
        <end position="527"/>
    </location>
</feature>
<comment type="caution">
    <text evidence="10">The sequence shown here is derived from an EMBL/GenBank/DDBJ whole genome shotgun (WGS) entry which is preliminary data.</text>
</comment>
<dbReference type="Gene3D" id="3.80.10.10">
    <property type="entry name" value="Ribonuclease Inhibitor"/>
    <property type="match status" value="2"/>
</dbReference>
<dbReference type="InterPro" id="IPR011009">
    <property type="entry name" value="Kinase-like_dom_sf"/>
</dbReference>
<dbReference type="EMBL" id="JADGIZ020000028">
    <property type="protein sequence ID" value="KAL2914972.1"/>
    <property type="molecule type" value="Genomic_DNA"/>
</dbReference>
<dbReference type="InterPro" id="IPR001611">
    <property type="entry name" value="Leu-rich_rpt"/>
</dbReference>
<evidence type="ECO:0000256" key="1">
    <source>
        <dbReference type="ARBA" id="ARBA00004167"/>
    </source>
</evidence>
<dbReference type="PROSITE" id="PS00107">
    <property type="entry name" value="PROTEIN_KINASE_ATP"/>
    <property type="match status" value="1"/>
</dbReference>
<evidence type="ECO:0000313" key="11">
    <source>
        <dbReference type="EMBL" id="KAL2914977.1"/>
    </source>
</evidence>
<organism evidence="10 12">
    <name type="scientific">Polyrhizophydium stewartii</name>
    <dbReference type="NCBI Taxonomy" id="2732419"/>
    <lineage>
        <taxon>Eukaryota</taxon>
        <taxon>Fungi</taxon>
        <taxon>Fungi incertae sedis</taxon>
        <taxon>Chytridiomycota</taxon>
        <taxon>Chytridiomycota incertae sedis</taxon>
        <taxon>Chytridiomycetes</taxon>
        <taxon>Rhizophydiales</taxon>
        <taxon>Rhizophydiales incertae sedis</taxon>
        <taxon>Polyrhizophydium</taxon>
    </lineage>
</organism>
<evidence type="ECO:0000313" key="10">
    <source>
        <dbReference type="EMBL" id="KAL2914972.1"/>
    </source>
</evidence>
<dbReference type="SMART" id="SM00364">
    <property type="entry name" value="LRR_BAC"/>
    <property type="match status" value="8"/>
</dbReference>
<evidence type="ECO:0000256" key="8">
    <source>
        <dbReference type="SAM" id="MobiDB-lite"/>
    </source>
</evidence>
<dbReference type="InterPro" id="IPR036537">
    <property type="entry name" value="Adaptor_Cbl_N_dom_sf"/>
</dbReference>
<evidence type="ECO:0000256" key="6">
    <source>
        <dbReference type="ARBA" id="ARBA00022840"/>
    </source>
</evidence>
<dbReference type="InterPro" id="IPR000719">
    <property type="entry name" value="Prot_kinase_dom"/>
</dbReference>
<dbReference type="PROSITE" id="PS50011">
    <property type="entry name" value="PROTEIN_KINASE_DOM"/>
    <property type="match status" value="1"/>
</dbReference>
<dbReference type="InterPro" id="IPR032675">
    <property type="entry name" value="LRR_dom_sf"/>
</dbReference>
<protein>
    <recommendedName>
        <fullName evidence="9">Protein kinase domain-containing protein</fullName>
    </recommendedName>
</protein>
<dbReference type="InterPro" id="IPR050647">
    <property type="entry name" value="Plant_LRR-RLKs"/>
</dbReference>
<dbReference type="Gene3D" id="1.20.930.20">
    <property type="entry name" value="Adaptor protein Cbl, N-terminal domain"/>
    <property type="match status" value="1"/>
</dbReference>
<evidence type="ECO:0000256" key="5">
    <source>
        <dbReference type="ARBA" id="ARBA00022741"/>
    </source>
</evidence>
<dbReference type="SMART" id="SM00220">
    <property type="entry name" value="S_TKc"/>
    <property type="match status" value="1"/>
</dbReference>
<evidence type="ECO:0000256" key="2">
    <source>
        <dbReference type="ARBA" id="ARBA00022527"/>
    </source>
</evidence>
<dbReference type="PROSITE" id="PS51450">
    <property type="entry name" value="LRR"/>
    <property type="match status" value="1"/>
</dbReference>
<evidence type="ECO:0000256" key="7">
    <source>
        <dbReference type="PROSITE-ProRule" id="PRU10141"/>
    </source>
</evidence>
<keyword evidence="6 7" id="KW-0067">ATP-binding</keyword>
<evidence type="ECO:0000313" key="12">
    <source>
        <dbReference type="Proteomes" id="UP001527925"/>
    </source>
</evidence>
<dbReference type="SUPFAM" id="SSF56112">
    <property type="entry name" value="Protein kinase-like (PK-like)"/>
    <property type="match status" value="1"/>
</dbReference>
<keyword evidence="2" id="KW-0418">Kinase</keyword>
<dbReference type="PANTHER" id="PTHR48056">
    <property type="entry name" value="LRR RECEPTOR-LIKE SERINE/THREONINE-PROTEIN KINASE-RELATED"/>
    <property type="match status" value="1"/>
</dbReference>
<gene>
    <name evidence="10" type="ORF">HK105_205516</name>
    <name evidence="11" type="ORF">HK105_205521</name>
</gene>
<dbReference type="CDD" id="cd21037">
    <property type="entry name" value="MLKL_NTD"/>
    <property type="match status" value="1"/>
</dbReference>
<dbReference type="InterPro" id="IPR008271">
    <property type="entry name" value="Ser/Thr_kinase_AS"/>
</dbReference>
<name>A0ABR4N629_9FUNG</name>
<dbReference type="Proteomes" id="UP001527925">
    <property type="component" value="Unassembled WGS sequence"/>
</dbReference>
<proteinExistence type="predicted"/>
<evidence type="ECO:0000259" key="9">
    <source>
        <dbReference type="PROSITE" id="PS50011"/>
    </source>
</evidence>
<sequence length="905" mass="99690">MLDVFKSSFEAASKFAGPLEPAFKIVLFIIKVADDVKANKGAAAALARRSALLVESLQRQLADSHNEAVRRNIQAVEDLLSAIERFLRNLSTKNAVQQVLCVTKTAAAIKDFDGQITVLAQSLQLALAMQTDAVAKAIMDDTAALPELMEQLTSTVNTKFDVQQRQLETLQAIVMHQSELLERLPSQLQGRVGVLLNNTKQHIIASSGRGLSAVRDWSVDPDDVDIFWDSKIGEGGFGKIYRGRWDDKPVAVKVIDAAKGAEAIESIEKEATVWYPLRDANVLQLYRVCLNVDKPFILMPLMVEDVSDHLMKHADAPIEVRTGFLLGIARGMKYLHERPKPIIHGDLKANNVLIGPDGEVRITDFGLAFIKTSSSANTARRTGAVRWIAPEKYQRGYTPTTASDVFAFAMTAFQILTGKVPFAEEMADDVVKDWIKDGERPTRPRGVPDVLWQIVEDCWAHDPEARPTFRNIAARLNVLPTEKPLLAPDVVADLSADVAALSIGEGNLPSKPMSNPPALPPKTSSTSSDADVLVEVFGDWCRAKGLTRDTIMQFRDTVELGRQRVPIFIWNREGRVVSIMMAGQGIAGPISSAIRGLEYLRVLSLADNLITELPESIGDLPQLMQLDVHGNKLTRLPLSITRLTKLTDLLVHMNHIGYLPDDMGKMSGLTKLNFRANQIRIIPPSIGNIEGLKILCIGENMITDLPPTLGQLLKLTHFEARNCQLTVIPEWFGRLVNLTALEINNNQLTQLPNSLGCLTQLTTLTVASNFLSALPDSIGHLQKLNMLDVTSNRLTQLTVYIGYLIQLRTLCLGGNHLQMLPDTIGNLTQLTSLWVLLGQSLNVNKLVQLPMTIGNLRMLKTLWLGNNALTRLPPTMFNLTSLVDLRLDGNPVHPAHLKMSGGLRA</sequence>
<keyword evidence="4" id="KW-0677">Repeat</keyword>
<dbReference type="EMBL" id="JADGIZ020000028">
    <property type="protein sequence ID" value="KAL2914977.1"/>
    <property type="molecule type" value="Genomic_DNA"/>
</dbReference>
<dbReference type="Gene3D" id="1.10.510.10">
    <property type="entry name" value="Transferase(Phosphotransferase) domain 1"/>
    <property type="match status" value="1"/>
</dbReference>
<accession>A0ABR4N629</accession>
<feature type="binding site" evidence="7">
    <location>
        <position position="253"/>
    </location>
    <ligand>
        <name>ATP</name>
        <dbReference type="ChEBI" id="CHEBI:30616"/>
    </ligand>
</feature>